<sequence>PFDDSDPTSDILLISPDGVYFYAHKNILSLASSFFQDLIPLVQDPSDGSLPVVDLTEGSKTIDKILRFCYLIPDPSFADVSEVYQVAEDTHKYLMNDVTRLPSQLRKFIDICPLHASVVACKLNWKREVDIAASKVLAEPLFSHKEDMPEL</sequence>
<dbReference type="OrthoDB" id="3357985at2759"/>
<comment type="caution">
    <text evidence="2">The sequence shown here is derived from an EMBL/GenBank/DDBJ whole genome shotgun (WGS) entry which is preliminary data.</text>
</comment>
<dbReference type="RefSeq" id="XP_043039060.1">
    <property type="nucleotide sequence ID" value="XM_043182555.1"/>
</dbReference>
<feature type="non-terminal residue" evidence="2">
    <location>
        <position position="151"/>
    </location>
</feature>
<evidence type="ECO:0000313" key="3">
    <source>
        <dbReference type="Proteomes" id="UP000812287"/>
    </source>
</evidence>
<proteinExistence type="predicted"/>
<keyword evidence="3" id="KW-1185">Reference proteome</keyword>
<protein>
    <recommendedName>
        <fullName evidence="1">BTB domain-containing protein</fullName>
    </recommendedName>
</protein>
<accession>A0A9P7VSB2</accession>
<feature type="domain" description="BTB" evidence="1">
    <location>
        <begin position="9"/>
        <end position="70"/>
    </location>
</feature>
<dbReference type="GeneID" id="66104852"/>
<dbReference type="PROSITE" id="PS50097">
    <property type="entry name" value="BTB"/>
    <property type="match status" value="1"/>
</dbReference>
<dbReference type="Gene3D" id="3.30.710.10">
    <property type="entry name" value="Potassium Channel Kv1.1, Chain A"/>
    <property type="match status" value="1"/>
</dbReference>
<dbReference type="Pfam" id="PF00651">
    <property type="entry name" value="BTB"/>
    <property type="match status" value="1"/>
</dbReference>
<dbReference type="InterPro" id="IPR011333">
    <property type="entry name" value="SKP1/BTB/POZ_sf"/>
</dbReference>
<dbReference type="InterPro" id="IPR000210">
    <property type="entry name" value="BTB/POZ_dom"/>
</dbReference>
<dbReference type="SUPFAM" id="SSF54695">
    <property type="entry name" value="POZ domain"/>
    <property type="match status" value="1"/>
</dbReference>
<dbReference type="EMBL" id="MU250536">
    <property type="protein sequence ID" value="KAG7445560.1"/>
    <property type="molecule type" value="Genomic_DNA"/>
</dbReference>
<evidence type="ECO:0000259" key="1">
    <source>
        <dbReference type="PROSITE" id="PS50097"/>
    </source>
</evidence>
<dbReference type="CDD" id="cd18186">
    <property type="entry name" value="BTB_POZ_ZBTB_KLHL-like"/>
    <property type="match status" value="1"/>
</dbReference>
<gene>
    <name evidence="2" type="ORF">BT62DRAFT_877572</name>
</gene>
<name>A0A9P7VSB2_9AGAR</name>
<reference evidence="2" key="1">
    <citation type="submission" date="2020-11" db="EMBL/GenBank/DDBJ databases">
        <title>Adaptations for nitrogen fixation in a non-lichenized fungal sporocarp promotes dispersal by wood-feeding termites.</title>
        <authorList>
            <consortium name="DOE Joint Genome Institute"/>
            <person name="Koch R.A."/>
            <person name="Yoon G."/>
            <person name="Arayal U."/>
            <person name="Lail K."/>
            <person name="Amirebrahimi M."/>
            <person name="Labutti K."/>
            <person name="Lipzen A."/>
            <person name="Riley R."/>
            <person name="Barry K."/>
            <person name="Henrissat B."/>
            <person name="Grigoriev I.V."/>
            <person name="Herr J.R."/>
            <person name="Aime M.C."/>
        </authorList>
    </citation>
    <scope>NUCLEOTIDE SEQUENCE</scope>
    <source>
        <strain evidence="2">MCA 3950</strain>
    </source>
</reference>
<organism evidence="2 3">
    <name type="scientific">Guyanagaster necrorhizus</name>
    <dbReference type="NCBI Taxonomy" id="856835"/>
    <lineage>
        <taxon>Eukaryota</taxon>
        <taxon>Fungi</taxon>
        <taxon>Dikarya</taxon>
        <taxon>Basidiomycota</taxon>
        <taxon>Agaricomycotina</taxon>
        <taxon>Agaricomycetes</taxon>
        <taxon>Agaricomycetidae</taxon>
        <taxon>Agaricales</taxon>
        <taxon>Marasmiineae</taxon>
        <taxon>Physalacriaceae</taxon>
        <taxon>Guyanagaster</taxon>
    </lineage>
</organism>
<evidence type="ECO:0000313" key="2">
    <source>
        <dbReference type="EMBL" id="KAG7445560.1"/>
    </source>
</evidence>
<dbReference type="Proteomes" id="UP000812287">
    <property type="component" value="Unassembled WGS sequence"/>
</dbReference>
<feature type="non-terminal residue" evidence="2">
    <location>
        <position position="1"/>
    </location>
</feature>
<dbReference type="AlphaFoldDB" id="A0A9P7VSB2"/>